<dbReference type="GO" id="GO:0006826">
    <property type="term" value="P:iron ion transport"/>
    <property type="evidence" value="ECO:0007669"/>
    <property type="project" value="UniProtKB-KW"/>
</dbReference>
<keyword evidence="7 10" id="KW-0472">Membrane</keyword>
<reference evidence="11 12" key="1">
    <citation type="journal article" date="2015" name="Genome Biol. Evol.">
        <title>Comparative Genomics of a Bacterivorous Green Alga Reveals Evolutionary Causalities and Consequences of Phago-Mixotrophic Mode of Nutrition.</title>
        <authorList>
            <person name="Burns J.A."/>
            <person name="Paasch A."/>
            <person name="Narechania A."/>
            <person name="Kim E."/>
        </authorList>
    </citation>
    <scope>NUCLEOTIDE SEQUENCE [LARGE SCALE GENOMIC DNA]</scope>
    <source>
        <strain evidence="11 12">PLY_AMNH</strain>
    </source>
</reference>
<keyword evidence="12" id="KW-1185">Reference proteome</keyword>
<evidence type="ECO:0000256" key="2">
    <source>
        <dbReference type="ARBA" id="ARBA00007049"/>
    </source>
</evidence>
<dbReference type="GO" id="GO:0030026">
    <property type="term" value="P:intracellular manganese ion homeostasis"/>
    <property type="evidence" value="ECO:0007669"/>
    <property type="project" value="InterPro"/>
</dbReference>
<feature type="transmembrane region" description="Helical" evidence="10">
    <location>
        <begin position="260"/>
        <end position="279"/>
    </location>
</feature>
<keyword evidence="3" id="KW-0410">Iron transport</keyword>
<keyword evidence="3" id="KW-0813">Transport</keyword>
<dbReference type="AlphaFoldDB" id="A0AAE0GGY8"/>
<comment type="subcellular location">
    <subcellularLocation>
        <location evidence="1">Vacuole membrane</location>
        <topology evidence="1">Multi-pass membrane protein</topology>
    </subcellularLocation>
</comment>
<feature type="transmembrane region" description="Helical" evidence="10">
    <location>
        <begin position="229"/>
        <end position="248"/>
    </location>
</feature>
<dbReference type="CDD" id="cd02434">
    <property type="entry name" value="Nodulin-21_like_3"/>
    <property type="match status" value="1"/>
</dbReference>
<evidence type="ECO:0000256" key="8">
    <source>
        <dbReference type="ARBA" id="ARBA00044464"/>
    </source>
</evidence>
<evidence type="ECO:0000256" key="3">
    <source>
        <dbReference type="ARBA" id="ARBA00022496"/>
    </source>
</evidence>
<dbReference type="Proteomes" id="UP001190700">
    <property type="component" value="Unassembled WGS sequence"/>
</dbReference>
<organism evidence="11 12">
    <name type="scientific">Cymbomonas tetramitiformis</name>
    <dbReference type="NCBI Taxonomy" id="36881"/>
    <lineage>
        <taxon>Eukaryota</taxon>
        <taxon>Viridiplantae</taxon>
        <taxon>Chlorophyta</taxon>
        <taxon>Pyramimonadophyceae</taxon>
        <taxon>Pyramimonadales</taxon>
        <taxon>Pyramimonadaceae</taxon>
        <taxon>Cymbomonas</taxon>
    </lineage>
</organism>
<evidence type="ECO:0000256" key="9">
    <source>
        <dbReference type="SAM" id="MobiDB-lite"/>
    </source>
</evidence>
<name>A0AAE0GGY8_9CHLO</name>
<keyword evidence="3" id="KW-0408">Iron</keyword>
<evidence type="ECO:0000256" key="6">
    <source>
        <dbReference type="ARBA" id="ARBA00022989"/>
    </source>
</evidence>
<evidence type="ECO:0000313" key="11">
    <source>
        <dbReference type="EMBL" id="KAK3278054.1"/>
    </source>
</evidence>
<feature type="region of interest" description="Disordered" evidence="9">
    <location>
        <begin position="315"/>
        <end position="447"/>
    </location>
</feature>
<evidence type="ECO:0000313" key="12">
    <source>
        <dbReference type="Proteomes" id="UP001190700"/>
    </source>
</evidence>
<protein>
    <submittedName>
        <fullName evidence="11">Uncharacterized protein</fullName>
    </submittedName>
</protein>
<dbReference type="Pfam" id="PF01988">
    <property type="entry name" value="VIT1"/>
    <property type="match status" value="1"/>
</dbReference>
<keyword evidence="4" id="KW-0926">Vacuole</keyword>
<feature type="compositionally biased region" description="Polar residues" evidence="9">
    <location>
        <begin position="392"/>
        <end position="404"/>
    </location>
</feature>
<gene>
    <name evidence="11" type="ORF">CYMTET_13975</name>
</gene>
<evidence type="ECO:0000256" key="10">
    <source>
        <dbReference type="SAM" id="Phobius"/>
    </source>
</evidence>
<evidence type="ECO:0000256" key="5">
    <source>
        <dbReference type="ARBA" id="ARBA00022692"/>
    </source>
</evidence>
<proteinExistence type="inferred from homology"/>
<dbReference type="EMBL" id="LGRX02005637">
    <property type="protein sequence ID" value="KAK3278054.1"/>
    <property type="molecule type" value="Genomic_DNA"/>
</dbReference>
<accession>A0AAE0GGY8</accession>
<sequence>MDPCHESVELEVVDGPGRDLGKARDAYSSGDVEASKNAHDVGLVGYPVGGDSKEEHAGEGGKYVKSLVYGGLDGIITTFAVVAAVAGGALSTNVVLILGFANLVADGLSMGLGDYLSSQAEDQFVRHEMKREKWEMDNYMEGEKREMIEKYMEYGFTKEHATEVIEICANYPDFFLDNMLVHELGLMPPDDNDSPWKNGVVTFLAFCLFGFVPLTAYIILPPLDVDSNITFAVSCVLTALTMFGLGVVKANFTNQSKVKSGSLMLMNGGIAAAASYAIGRSTEAHLRQSRSTRCVPDNLNKAIHGRVVRESIHQARAATLGDPKGAYNNPRRSTRRLQQPKAVHQAPAAALGGPKGAYNDPRRSTKRVQRTQGGGPPAPAATIGGPPGACSNPRQSTWHLQQHETGPPSKCLQQPARRSTWHVKQPKAVHQARATTRDGATRRVQHP</sequence>
<dbReference type="GO" id="GO:0005774">
    <property type="term" value="C:vacuolar membrane"/>
    <property type="evidence" value="ECO:0007669"/>
    <property type="project" value="UniProtKB-SubCell"/>
</dbReference>
<comment type="similarity">
    <text evidence="2">Belongs to the CCC1 family.</text>
</comment>
<dbReference type="GO" id="GO:0005384">
    <property type="term" value="F:manganese ion transmembrane transporter activity"/>
    <property type="evidence" value="ECO:0007669"/>
    <property type="project" value="InterPro"/>
</dbReference>
<keyword evidence="6 10" id="KW-1133">Transmembrane helix</keyword>
<dbReference type="PANTHER" id="PTHR31851">
    <property type="entry name" value="FE(2+)/MN(2+) TRANSPORTER PCL1"/>
    <property type="match status" value="1"/>
</dbReference>
<evidence type="ECO:0000256" key="4">
    <source>
        <dbReference type="ARBA" id="ARBA00022554"/>
    </source>
</evidence>
<evidence type="ECO:0000256" key="1">
    <source>
        <dbReference type="ARBA" id="ARBA00004128"/>
    </source>
</evidence>
<keyword evidence="5 10" id="KW-0812">Transmembrane</keyword>
<evidence type="ECO:0000256" key="7">
    <source>
        <dbReference type="ARBA" id="ARBA00023136"/>
    </source>
</evidence>
<feature type="transmembrane region" description="Helical" evidence="10">
    <location>
        <begin position="200"/>
        <end position="223"/>
    </location>
</feature>
<comment type="caution">
    <text evidence="11">The sequence shown here is derived from an EMBL/GenBank/DDBJ whole genome shotgun (WGS) entry which is preliminary data.</text>
</comment>
<feature type="transmembrane region" description="Helical" evidence="10">
    <location>
        <begin position="75"/>
        <end position="101"/>
    </location>
</feature>
<comment type="catalytic activity">
    <reaction evidence="8">
        <text>Fe(2+)(in) = Fe(2+)(out)</text>
        <dbReference type="Rhea" id="RHEA:28486"/>
        <dbReference type="ChEBI" id="CHEBI:29033"/>
    </reaction>
    <physiologicalReaction direction="left-to-right" evidence="8">
        <dbReference type="Rhea" id="RHEA:28487"/>
    </physiologicalReaction>
</comment>
<keyword evidence="3" id="KW-0406">Ion transport</keyword>
<dbReference type="InterPro" id="IPR008217">
    <property type="entry name" value="Ccc1_fam"/>
</dbReference>